<proteinExistence type="predicted"/>
<reference evidence="9 10" key="1">
    <citation type="submission" date="2018-07" db="EMBL/GenBank/DDBJ databases">
        <title>Genomic Encyclopedia of Type Strains, Phase IV (KMG-IV): sequencing the most valuable type-strain genomes for metagenomic binning, comparative biology and taxonomic classification.</title>
        <authorList>
            <person name="Goeker M."/>
        </authorList>
    </citation>
    <scope>NUCLEOTIDE SEQUENCE [LARGE SCALE GENOMIC DNA]</scope>
    <source>
        <strain evidence="9 10">DSM 5603</strain>
    </source>
</reference>
<dbReference type="GO" id="GO:0004673">
    <property type="term" value="F:protein histidine kinase activity"/>
    <property type="evidence" value="ECO:0007669"/>
    <property type="project" value="UniProtKB-EC"/>
</dbReference>
<dbReference type="InterPro" id="IPR011102">
    <property type="entry name" value="Sig_transdc_His_kinase_HWE"/>
</dbReference>
<comment type="caution">
    <text evidence="9">The sequence shown here is derived from an EMBL/GenBank/DDBJ whole genome shotgun (WGS) entry which is preliminary data.</text>
</comment>
<evidence type="ECO:0000256" key="1">
    <source>
        <dbReference type="ARBA" id="ARBA00000085"/>
    </source>
</evidence>
<dbReference type="Gene3D" id="3.30.565.10">
    <property type="entry name" value="Histidine kinase-like ATPase, C-terminal domain"/>
    <property type="match status" value="1"/>
</dbReference>
<evidence type="ECO:0000256" key="6">
    <source>
        <dbReference type="ARBA" id="ARBA00022777"/>
    </source>
</evidence>
<evidence type="ECO:0000256" key="4">
    <source>
        <dbReference type="ARBA" id="ARBA00022679"/>
    </source>
</evidence>
<evidence type="ECO:0000313" key="10">
    <source>
        <dbReference type="Proteomes" id="UP000254958"/>
    </source>
</evidence>
<dbReference type="GO" id="GO:0005524">
    <property type="term" value="F:ATP binding"/>
    <property type="evidence" value="ECO:0007669"/>
    <property type="project" value="UniProtKB-KW"/>
</dbReference>
<dbReference type="Pfam" id="PF07536">
    <property type="entry name" value="HWE_HK"/>
    <property type="match status" value="1"/>
</dbReference>
<evidence type="ECO:0000259" key="8">
    <source>
        <dbReference type="SMART" id="SM00911"/>
    </source>
</evidence>
<evidence type="ECO:0000256" key="5">
    <source>
        <dbReference type="ARBA" id="ARBA00022741"/>
    </source>
</evidence>
<dbReference type="PANTHER" id="PTHR41523:SF7">
    <property type="entry name" value="HISTIDINE KINASE"/>
    <property type="match status" value="1"/>
</dbReference>
<dbReference type="SUPFAM" id="SSF55785">
    <property type="entry name" value="PYP-like sensor domain (PAS domain)"/>
    <property type="match status" value="2"/>
</dbReference>
<dbReference type="PANTHER" id="PTHR41523">
    <property type="entry name" value="TWO-COMPONENT SYSTEM SENSOR PROTEIN"/>
    <property type="match status" value="1"/>
</dbReference>
<keyword evidence="10" id="KW-1185">Reference proteome</keyword>
<dbReference type="InterPro" id="IPR036890">
    <property type="entry name" value="HATPase_C_sf"/>
</dbReference>
<keyword evidence="3" id="KW-0597">Phosphoprotein</keyword>
<evidence type="ECO:0000256" key="7">
    <source>
        <dbReference type="ARBA" id="ARBA00022840"/>
    </source>
</evidence>
<dbReference type="SMART" id="SM00911">
    <property type="entry name" value="HWE_HK"/>
    <property type="match status" value="1"/>
</dbReference>
<name>A0A370G6G0_GLULI</name>
<keyword evidence="5" id="KW-0547">Nucleotide-binding</keyword>
<dbReference type="InterPro" id="IPR035965">
    <property type="entry name" value="PAS-like_dom_sf"/>
</dbReference>
<dbReference type="RefSeq" id="WP_114726273.1">
    <property type="nucleotide sequence ID" value="NZ_BJMI01000001.1"/>
</dbReference>
<feature type="domain" description="Signal transduction histidine kinase HWE region" evidence="8">
    <location>
        <begin position="259"/>
        <end position="339"/>
    </location>
</feature>
<evidence type="ECO:0000313" key="9">
    <source>
        <dbReference type="EMBL" id="RDI39385.1"/>
    </source>
</evidence>
<evidence type="ECO:0000256" key="3">
    <source>
        <dbReference type="ARBA" id="ARBA00022553"/>
    </source>
</evidence>
<evidence type="ECO:0000256" key="2">
    <source>
        <dbReference type="ARBA" id="ARBA00012438"/>
    </source>
</evidence>
<protein>
    <recommendedName>
        <fullName evidence="2">histidine kinase</fullName>
        <ecNumber evidence="2">2.7.13.3</ecNumber>
    </recommendedName>
</protein>
<keyword evidence="6 9" id="KW-0418">Kinase</keyword>
<gene>
    <name evidence="9" type="ORF">C7453_102172</name>
</gene>
<dbReference type="Gene3D" id="3.30.450.20">
    <property type="entry name" value="PAS domain"/>
    <property type="match status" value="2"/>
</dbReference>
<accession>A0A370G6G0</accession>
<dbReference type="Pfam" id="PF08448">
    <property type="entry name" value="PAS_4"/>
    <property type="match status" value="2"/>
</dbReference>
<keyword evidence="7" id="KW-0067">ATP-binding</keyword>
<sequence length="470" mass="52051">MSQEKKAFSEDRYSSLDLVPDMVCVCGDDGRHEYFNTVWREYGTADFASSRWMEWVLPADQRQFDPAMREAMLAGGMFEADLRILHPVDGARWFLLRVCPLPEGLDGGRHWLLSLTDIHARKRRELALLRDSRVQQEMLDVSVDCIKLVRPDGTLARMNRAGCVALNVGENSGFGMDWLHLLPREAHQAGRQALLKAKQGENARFLGVSQLPGQDPRHWDNMLTPLKNADEDVEAILCVSRDVTVQRASERRIALLLHELAHRSKNMLAVVQALIRRTVPDPQAPFVAILGQRIAAIARNQDLLINGQWSGITIEKLLASQTAVIGDVNQKRLLLHGVGGLRLLPETAERLGLAIFELTTNAIKYGALSNDTGTVAIDWAVLERNDGDRFRLVWQESGGPRVKAPVRQGFGTAVIERNPRAVIGAAVTYRYEPEGVSWAFEAPKSRVLDEKASAAAAPAAPVETGAASLL</sequence>
<dbReference type="EMBL" id="QQAW01000002">
    <property type="protein sequence ID" value="RDI39385.1"/>
    <property type="molecule type" value="Genomic_DNA"/>
</dbReference>
<comment type="catalytic activity">
    <reaction evidence="1">
        <text>ATP + protein L-histidine = ADP + protein N-phospho-L-histidine.</text>
        <dbReference type="EC" id="2.7.13.3"/>
    </reaction>
</comment>
<dbReference type="Proteomes" id="UP000254958">
    <property type="component" value="Unassembled WGS sequence"/>
</dbReference>
<dbReference type="InterPro" id="IPR013656">
    <property type="entry name" value="PAS_4"/>
</dbReference>
<dbReference type="AlphaFoldDB" id="A0A370G6G0"/>
<dbReference type="OrthoDB" id="5287260at2"/>
<dbReference type="EC" id="2.7.13.3" evidence="2"/>
<dbReference type="SUPFAM" id="SSF55874">
    <property type="entry name" value="ATPase domain of HSP90 chaperone/DNA topoisomerase II/histidine kinase"/>
    <property type="match status" value="1"/>
</dbReference>
<keyword evidence="4" id="KW-0808">Transferase</keyword>
<organism evidence="9 10">
    <name type="scientific">Gluconacetobacter liquefaciens</name>
    <name type="common">Acetobacter liquefaciens</name>
    <dbReference type="NCBI Taxonomy" id="89584"/>
    <lineage>
        <taxon>Bacteria</taxon>
        <taxon>Pseudomonadati</taxon>
        <taxon>Pseudomonadota</taxon>
        <taxon>Alphaproteobacteria</taxon>
        <taxon>Acetobacterales</taxon>
        <taxon>Acetobacteraceae</taxon>
        <taxon>Gluconacetobacter</taxon>
    </lineage>
</organism>